<name>A0A4Z0M3B9_9GAMM</name>
<dbReference type="Gene3D" id="1.10.287.110">
    <property type="entry name" value="DnaJ domain"/>
    <property type="match status" value="1"/>
</dbReference>
<dbReference type="RefSeq" id="WP_135442438.1">
    <property type="nucleotide sequence ID" value="NZ_SRLE01000006.1"/>
</dbReference>
<evidence type="ECO:0000256" key="1">
    <source>
        <dbReference type="ARBA" id="ARBA00004167"/>
    </source>
</evidence>
<comment type="caution">
    <text evidence="10">The sequence shown here is derived from an EMBL/GenBank/DDBJ whole genome shotgun (WGS) entry which is preliminary data.</text>
</comment>
<dbReference type="PANTHER" id="PTHR12763:SF28">
    <property type="entry name" value="GEO10507P1-RELATED"/>
    <property type="match status" value="1"/>
</dbReference>
<dbReference type="CDD" id="cd06257">
    <property type="entry name" value="DnaJ"/>
    <property type="match status" value="1"/>
</dbReference>
<dbReference type="OrthoDB" id="9811070at2"/>
<keyword evidence="4 8" id="KW-0472">Membrane</keyword>
<dbReference type="SMART" id="SM00271">
    <property type="entry name" value="DnaJ"/>
    <property type="match status" value="1"/>
</dbReference>
<keyword evidence="3 8" id="KW-1133">Transmembrane helix</keyword>
<protein>
    <submittedName>
        <fullName evidence="10">Molecular chaperone DnaJ</fullName>
    </submittedName>
</protein>
<evidence type="ECO:0000313" key="10">
    <source>
        <dbReference type="EMBL" id="TGD74001.1"/>
    </source>
</evidence>
<dbReference type="InterPro" id="IPR036869">
    <property type="entry name" value="J_dom_sf"/>
</dbReference>
<evidence type="ECO:0000256" key="8">
    <source>
        <dbReference type="SAM" id="Phobius"/>
    </source>
</evidence>
<evidence type="ECO:0000256" key="2">
    <source>
        <dbReference type="ARBA" id="ARBA00022692"/>
    </source>
</evidence>
<dbReference type="SUPFAM" id="SSF46565">
    <property type="entry name" value="Chaperone J-domain"/>
    <property type="match status" value="1"/>
</dbReference>
<sequence>MPRLILLAAIAAVLYLLIRRAQNAPPHKRRSEYIKLALGILLAVVVLLALTGKMHWLGVAITGALVVLRQLGPVLLRFFPLLASRFGQAAPAGGQQSTVATEILRMHLDHDSGELHGEVLRGRFEGWRLADMSREQLEELMAYCRREDVDSEQLLANYLEQRFPGAQAGGGEHQAPGGSGNGNGMDRAEALAVLGLDEEASDEDIVTAHRRLMQKLHPDRGGNDYLAAKINQAKDFLLG</sequence>
<keyword evidence="2 8" id="KW-0812">Transmembrane</keyword>
<feature type="domain" description="J" evidence="9">
    <location>
        <begin position="189"/>
        <end position="239"/>
    </location>
</feature>
<comment type="subcellular location">
    <subcellularLocation>
        <location evidence="1">Membrane</location>
        <topology evidence="1">Single-pass membrane protein</topology>
    </subcellularLocation>
</comment>
<keyword evidence="11" id="KW-1185">Reference proteome</keyword>
<evidence type="ECO:0000256" key="6">
    <source>
        <dbReference type="ARBA" id="ARBA00038105"/>
    </source>
</evidence>
<dbReference type="InterPro" id="IPR001623">
    <property type="entry name" value="DnaJ_domain"/>
</dbReference>
<dbReference type="GO" id="GO:0016020">
    <property type="term" value="C:membrane"/>
    <property type="evidence" value="ECO:0007669"/>
    <property type="project" value="UniProtKB-SubCell"/>
</dbReference>
<dbReference type="AlphaFoldDB" id="A0A4Z0M3B9"/>
<dbReference type="PANTHER" id="PTHR12763">
    <property type="match status" value="1"/>
</dbReference>
<evidence type="ECO:0000256" key="4">
    <source>
        <dbReference type="ARBA" id="ARBA00023136"/>
    </source>
</evidence>
<evidence type="ECO:0000256" key="7">
    <source>
        <dbReference type="SAM" id="MobiDB-lite"/>
    </source>
</evidence>
<comment type="similarity">
    <text evidence="6">Belongs to the TIM14 family.</text>
</comment>
<evidence type="ECO:0000256" key="3">
    <source>
        <dbReference type="ARBA" id="ARBA00022989"/>
    </source>
</evidence>
<keyword evidence="5" id="KW-0143">Chaperone</keyword>
<evidence type="ECO:0000259" key="9">
    <source>
        <dbReference type="PROSITE" id="PS50076"/>
    </source>
</evidence>
<dbReference type="PROSITE" id="PS50076">
    <property type="entry name" value="DNAJ_2"/>
    <property type="match status" value="1"/>
</dbReference>
<evidence type="ECO:0000313" key="11">
    <source>
        <dbReference type="Proteomes" id="UP000298050"/>
    </source>
</evidence>
<evidence type="ECO:0000256" key="5">
    <source>
        <dbReference type="ARBA" id="ARBA00023186"/>
    </source>
</evidence>
<feature type="region of interest" description="Disordered" evidence="7">
    <location>
        <begin position="165"/>
        <end position="186"/>
    </location>
</feature>
<feature type="transmembrane region" description="Helical" evidence="8">
    <location>
        <begin position="33"/>
        <end position="50"/>
    </location>
</feature>
<dbReference type="Proteomes" id="UP000298050">
    <property type="component" value="Unassembled WGS sequence"/>
</dbReference>
<dbReference type="EMBL" id="SRLE01000006">
    <property type="protein sequence ID" value="TGD74001.1"/>
    <property type="molecule type" value="Genomic_DNA"/>
</dbReference>
<proteinExistence type="inferred from homology"/>
<feature type="compositionally biased region" description="Gly residues" evidence="7">
    <location>
        <begin position="167"/>
        <end position="183"/>
    </location>
</feature>
<reference evidence="10 11" key="1">
    <citation type="submission" date="2019-04" db="EMBL/GenBank/DDBJ databases">
        <title>Taxonomy of novel Haliea sp. from mangrove soil of West Coast of India.</title>
        <authorList>
            <person name="Verma A."/>
            <person name="Kumar P."/>
            <person name="Krishnamurthi S."/>
        </authorList>
    </citation>
    <scope>NUCLEOTIDE SEQUENCE [LARGE SCALE GENOMIC DNA]</scope>
    <source>
        <strain evidence="10 11">SAOS-164</strain>
    </source>
</reference>
<accession>A0A4Z0M3B9</accession>
<gene>
    <name evidence="10" type="ORF">E4634_07625</name>
</gene>
<organism evidence="10 11">
    <name type="scientific">Mangrovimicrobium sediminis</name>
    <dbReference type="NCBI Taxonomy" id="2562682"/>
    <lineage>
        <taxon>Bacteria</taxon>
        <taxon>Pseudomonadati</taxon>
        <taxon>Pseudomonadota</taxon>
        <taxon>Gammaproteobacteria</taxon>
        <taxon>Cellvibrionales</taxon>
        <taxon>Halieaceae</taxon>
        <taxon>Mangrovimicrobium</taxon>
    </lineage>
</organism>